<gene>
    <name evidence="2" type="ORF">FIV46_00190</name>
</gene>
<dbReference type="RefSeq" id="WP_139937787.1">
    <property type="nucleotide sequence ID" value="NZ_JBHSYP010000011.1"/>
</dbReference>
<dbReference type="Pfam" id="PF02900">
    <property type="entry name" value="LigB"/>
    <property type="match status" value="1"/>
</dbReference>
<keyword evidence="2" id="KW-0560">Oxidoreductase</keyword>
<evidence type="ECO:0000313" key="3">
    <source>
        <dbReference type="Proteomes" id="UP000319148"/>
    </source>
</evidence>
<feature type="domain" description="Extradiol ring-cleavage dioxygenase class III enzyme subunit B" evidence="1">
    <location>
        <begin position="8"/>
        <end position="267"/>
    </location>
</feature>
<keyword evidence="2" id="KW-0223">Dioxygenase</keyword>
<reference evidence="3" key="1">
    <citation type="submission" date="2019-06" db="EMBL/GenBank/DDBJ databases">
        <title>The complete genome of Emcibacter congregatus ZYLT.</title>
        <authorList>
            <person name="Zhao Z."/>
        </authorList>
    </citation>
    <scope>NUCLEOTIDE SEQUENCE [LARGE SCALE GENOMIC DNA]</scope>
    <source>
        <strain evidence="3">MCCC 1A06723</strain>
    </source>
</reference>
<dbReference type="InterPro" id="IPR004183">
    <property type="entry name" value="Xdiol_dOase_suB"/>
</dbReference>
<dbReference type="GO" id="GO:0008198">
    <property type="term" value="F:ferrous iron binding"/>
    <property type="evidence" value="ECO:0007669"/>
    <property type="project" value="InterPro"/>
</dbReference>
<evidence type="ECO:0000259" key="1">
    <source>
        <dbReference type="Pfam" id="PF02900"/>
    </source>
</evidence>
<dbReference type="GO" id="GO:0016702">
    <property type="term" value="F:oxidoreductase activity, acting on single donors with incorporation of molecular oxygen, incorporation of two atoms of oxygen"/>
    <property type="evidence" value="ECO:0007669"/>
    <property type="project" value="UniProtKB-ARBA"/>
</dbReference>
<dbReference type="OrthoDB" id="8673673at2"/>
<dbReference type="SUPFAM" id="SSF53213">
    <property type="entry name" value="LigB-like"/>
    <property type="match status" value="1"/>
</dbReference>
<sequence length="276" mass="29966">MAEIVGGFLMPHNPMLTLAPQAADPEQGKVIFDSFEKIVNRVKELEADTAIIIGDDHYTNFGPHCFPACLIATGDIDGPVEPFLNIERAPMANNEELAQHILKTGYDEGIDWSFAKSLTVDHSIAIPHHLAVKSVPGLKTIPIYLNAAVAPLLPSKRAYQIGESIKHAVESWSGNERVVVYGTGGISHWVGSVGMGRINPEFDHRILEMFRNGDIEGLIALDDETILNEGGDGCLEIKNWICAMGAFPGATTETISYEAVPQWITGMGFAEIKMAA</sequence>
<evidence type="ECO:0000313" key="2">
    <source>
        <dbReference type="EMBL" id="TPD63787.1"/>
    </source>
</evidence>
<organism evidence="2 3">
    <name type="scientific">Emcibacter nanhaiensis</name>
    <dbReference type="NCBI Taxonomy" id="1505037"/>
    <lineage>
        <taxon>Bacteria</taxon>
        <taxon>Pseudomonadati</taxon>
        <taxon>Pseudomonadota</taxon>
        <taxon>Alphaproteobacteria</taxon>
        <taxon>Emcibacterales</taxon>
        <taxon>Emcibacteraceae</taxon>
        <taxon>Emcibacter</taxon>
    </lineage>
</organism>
<proteinExistence type="predicted"/>
<dbReference type="AlphaFoldDB" id="A0A501PUM0"/>
<keyword evidence="3" id="KW-1185">Reference proteome</keyword>
<dbReference type="EMBL" id="VFIY01000003">
    <property type="protein sequence ID" value="TPD63787.1"/>
    <property type="molecule type" value="Genomic_DNA"/>
</dbReference>
<name>A0A501PUM0_9PROT</name>
<dbReference type="Gene3D" id="3.40.830.10">
    <property type="entry name" value="LigB-like"/>
    <property type="match status" value="1"/>
</dbReference>
<protein>
    <submittedName>
        <fullName evidence="2">Protocatechuate 3,4-dioxygenase</fullName>
    </submittedName>
</protein>
<dbReference type="Proteomes" id="UP000319148">
    <property type="component" value="Unassembled WGS sequence"/>
</dbReference>
<accession>A0A501PUM0</accession>
<comment type="caution">
    <text evidence="2">The sequence shown here is derived from an EMBL/GenBank/DDBJ whole genome shotgun (WGS) entry which is preliminary data.</text>
</comment>